<sequence>MRIETQQRICLASRRTYLITLNNWRSKEREKERPRREKSPKKRSILPLGRNKEGKLPNPVPTSKSSSIKCFKFLGKGHITSHCLNKRSIVMTENGIIWIVLAPHLSKLCSVIGSSVNVASTRQVEKLKLPTLAHPKPYKL</sequence>
<feature type="compositionally biased region" description="Basic and acidic residues" evidence="1">
    <location>
        <begin position="28"/>
        <end position="37"/>
    </location>
</feature>
<accession>A0A371HLC5</accession>
<comment type="caution">
    <text evidence="2">The sequence shown here is derived from an EMBL/GenBank/DDBJ whole genome shotgun (WGS) entry which is preliminary data.</text>
</comment>
<organism evidence="2 3">
    <name type="scientific">Mucuna pruriens</name>
    <name type="common">Velvet bean</name>
    <name type="synonym">Dolichos pruriens</name>
    <dbReference type="NCBI Taxonomy" id="157652"/>
    <lineage>
        <taxon>Eukaryota</taxon>
        <taxon>Viridiplantae</taxon>
        <taxon>Streptophyta</taxon>
        <taxon>Embryophyta</taxon>
        <taxon>Tracheophyta</taxon>
        <taxon>Spermatophyta</taxon>
        <taxon>Magnoliopsida</taxon>
        <taxon>eudicotyledons</taxon>
        <taxon>Gunneridae</taxon>
        <taxon>Pentapetalae</taxon>
        <taxon>rosids</taxon>
        <taxon>fabids</taxon>
        <taxon>Fabales</taxon>
        <taxon>Fabaceae</taxon>
        <taxon>Papilionoideae</taxon>
        <taxon>50 kb inversion clade</taxon>
        <taxon>NPAAA clade</taxon>
        <taxon>indigoferoid/millettioid clade</taxon>
        <taxon>Phaseoleae</taxon>
        <taxon>Mucuna</taxon>
    </lineage>
</organism>
<reference evidence="2" key="1">
    <citation type="submission" date="2018-05" db="EMBL/GenBank/DDBJ databases">
        <title>Draft genome of Mucuna pruriens seed.</title>
        <authorList>
            <person name="Nnadi N.E."/>
            <person name="Vos R."/>
            <person name="Hasami M.H."/>
            <person name="Devisetty U.K."/>
            <person name="Aguiy J.C."/>
        </authorList>
    </citation>
    <scope>NUCLEOTIDE SEQUENCE [LARGE SCALE GENOMIC DNA]</scope>
    <source>
        <strain evidence="2">JCA_2017</strain>
    </source>
</reference>
<keyword evidence="3" id="KW-1185">Reference proteome</keyword>
<dbReference type="PANTHER" id="PTHR35046">
    <property type="entry name" value="ZINC KNUCKLE (CCHC-TYPE) FAMILY PROTEIN"/>
    <property type="match status" value="1"/>
</dbReference>
<dbReference type="OrthoDB" id="1194186at2759"/>
<name>A0A371HLC5_MUCPR</name>
<dbReference type="Proteomes" id="UP000257109">
    <property type="component" value="Unassembled WGS sequence"/>
</dbReference>
<dbReference type="AlphaFoldDB" id="A0A371HLC5"/>
<dbReference type="PANTHER" id="PTHR35046:SF9">
    <property type="entry name" value="RNA-DIRECTED DNA POLYMERASE"/>
    <property type="match status" value="1"/>
</dbReference>
<dbReference type="EMBL" id="QJKJ01002288">
    <property type="protein sequence ID" value="RDY03492.1"/>
    <property type="molecule type" value="Genomic_DNA"/>
</dbReference>
<feature type="region of interest" description="Disordered" evidence="1">
    <location>
        <begin position="28"/>
        <end position="65"/>
    </location>
</feature>
<protein>
    <submittedName>
        <fullName evidence="2">Uncharacterized protein</fullName>
    </submittedName>
</protein>
<proteinExistence type="predicted"/>
<feature type="non-terminal residue" evidence="2">
    <location>
        <position position="1"/>
    </location>
</feature>
<gene>
    <name evidence="2" type="ORF">CR513_12895</name>
</gene>
<evidence type="ECO:0000313" key="2">
    <source>
        <dbReference type="EMBL" id="RDY03492.1"/>
    </source>
</evidence>
<evidence type="ECO:0000313" key="3">
    <source>
        <dbReference type="Proteomes" id="UP000257109"/>
    </source>
</evidence>
<evidence type="ECO:0000256" key="1">
    <source>
        <dbReference type="SAM" id="MobiDB-lite"/>
    </source>
</evidence>